<evidence type="ECO:0000313" key="2">
    <source>
        <dbReference type="Proteomes" id="UP000798662"/>
    </source>
</evidence>
<name>A0ACC3BWW9_PYRYE</name>
<keyword evidence="2" id="KW-1185">Reference proteome</keyword>
<proteinExistence type="predicted"/>
<evidence type="ECO:0000313" key="1">
    <source>
        <dbReference type="EMBL" id="KAK1862196.1"/>
    </source>
</evidence>
<protein>
    <submittedName>
        <fullName evidence="1">Uncharacterized protein</fullName>
    </submittedName>
</protein>
<dbReference type="EMBL" id="CM020618">
    <property type="protein sequence ID" value="KAK1862196.1"/>
    <property type="molecule type" value="Genomic_DNA"/>
</dbReference>
<gene>
    <name evidence="1" type="ORF">I4F81_004771</name>
</gene>
<dbReference type="Proteomes" id="UP000798662">
    <property type="component" value="Chromosome 1"/>
</dbReference>
<sequence length="549" mass="55259">MSFLSNFGPLAEAPRDLWLVYLLKLLASFAYFSSSLTLTLYLTAELKLGDVAAGLHYGGYGVASTVYGVAGGAAIDRLGVRASLLLGAVLATVARAGLGLTHSRAVALTLLYTLLPAADALGVPVLTIAVRRYTNGRSRTLGFALFYTVMNIGALAAGGGVDAARAAFAGGLDMPAGWGRLSALRGVLLLGAAATASSAVLVVAGVRDVEMDEGGLLRVYVPGRWGGTSAAAAAAAVIDGADQADGVGGVAGGPAAGPSTLERCRTVLRDVRLWRLAVLMLLLVGVRSVFRHLDATLPKYMVRVFGPTAPFGAVYAINPAIIILLVPLVGAASRPIASFPMILFGSALAAVSPFWLTAFGDHYPAIVAFLVTLSVGEAIYSPRSYEYAMTLSPVGEEGIYSSLASAPLFLTKLLTGGMSGALLSVYCAEKPPPVRQTRLMWGIIGGVAVTSPVAMAALRRFLDIGAAAEGGRDDAATYEMVTVDGAAGGGDGGGGGGGGEGREGGEPEQGAAAGAAPLVGAPKGGAAPAVGGGSIASPPMPPLAEASAT</sequence>
<comment type="caution">
    <text evidence="1">The sequence shown here is derived from an EMBL/GenBank/DDBJ whole genome shotgun (WGS) entry which is preliminary data.</text>
</comment>
<organism evidence="1 2">
    <name type="scientific">Pyropia yezoensis</name>
    <name type="common">Susabi-nori</name>
    <name type="synonym">Porphyra yezoensis</name>
    <dbReference type="NCBI Taxonomy" id="2788"/>
    <lineage>
        <taxon>Eukaryota</taxon>
        <taxon>Rhodophyta</taxon>
        <taxon>Bangiophyceae</taxon>
        <taxon>Bangiales</taxon>
        <taxon>Bangiaceae</taxon>
        <taxon>Pyropia</taxon>
    </lineage>
</organism>
<accession>A0ACC3BWW9</accession>
<reference evidence="1" key="1">
    <citation type="submission" date="2019-11" db="EMBL/GenBank/DDBJ databases">
        <title>Nori genome reveals adaptations in red seaweeds to the harsh intertidal environment.</title>
        <authorList>
            <person name="Wang D."/>
            <person name="Mao Y."/>
        </authorList>
    </citation>
    <scope>NUCLEOTIDE SEQUENCE</scope>
    <source>
        <tissue evidence="1">Gametophyte</tissue>
    </source>
</reference>